<accession>U3BKU6</accession>
<dbReference type="Pfam" id="PF24793">
    <property type="entry name" value="GINT1_N"/>
    <property type="match status" value="1"/>
</dbReference>
<name>U3BKU6_VIBPR</name>
<keyword evidence="3" id="KW-1185">Reference proteome</keyword>
<dbReference type="RefSeq" id="WP_021705228.1">
    <property type="nucleotide sequence ID" value="NZ_BATJ01000007.1"/>
</dbReference>
<reference evidence="2 3" key="1">
    <citation type="submission" date="2013-09" db="EMBL/GenBank/DDBJ databases">
        <title>Whole genome shotgun sequence of Vibrio proteolyticus NBRC 13287.</title>
        <authorList>
            <person name="Isaki S."/>
            <person name="Hosoyama A."/>
            <person name="Numata M."/>
            <person name="Hashimoto M."/>
            <person name="Hosoyama Y."/>
            <person name="Tsuchikane K."/>
            <person name="Noguchi M."/>
            <person name="Hirakata S."/>
            <person name="Ichikawa N."/>
            <person name="Ohji S."/>
            <person name="Yamazoe A."/>
            <person name="Fujita N."/>
        </authorList>
    </citation>
    <scope>NUCLEOTIDE SEQUENCE [LARGE SCALE GENOMIC DNA]</scope>
    <source>
        <strain evidence="2 3">NBRC 13287</strain>
    </source>
</reference>
<gene>
    <name evidence="2" type="ORF">VPR01S_07_00520</name>
</gene>
<proteinExistence type="predicted"/>
<dbReference type="EMBL" id="BATJ01000007">
    <property type="protein sequence ID" value="GAD67253.1"/>
    <property type="molecule type" value="Genomic_DNA"/>
</dbReference>
<evidence type="ECO:0000259" key="1">
    <source>
        <dbReference type="Pfam" id="PF24793"/>
    </source>
</evidence>
<feature type="domain" description="Glucosamine inositolphosphorylceramide transferase 1 N-terminal" evidence="1">
    <location>
        <begin position="43"/>
        <end position="242"/>
    </location>
</feature>
<comment type="caution">
    <text evidence="2">The sequence shown here is derived from an EMBL/GenBank/DDBJ whole genome shotgun (WGS) entry which is preliminary data.</text>
</comment>
<dbReference type="Proteomes" id="UP000016570">
    <property type="component" value="Unassembled WGS sequence"/>
</dbReference>
<protein>
    <recommendedName>
        <fullName evidence="1">Glucosamine inositolphosphorylceramide transferase 1 N-terminal domain-containing protein</fullName>
    </recommendedName>
</protein>
<evidence type="ECO:0000313" key="3">
    <source>
        <dbReference type="Proteomes" id="UP000016570"/>
    </source>
</evidence>
<dbReference type="InterPro" id="IPR023296">
    <property type="entry name" value="Glyco_hydro_beta-prop_sf"/>
</dbReference>
<dbReference type="AlphaFoldDB" id="U3BKU6"/>
<dbReference type="STRING" id="1219065.VPR01S_07_00520"/>
<evidence type="ECO:0000313" key="2">
    <source>
        <dbReference type="EMBL" id="GAD67253.1"/>
    </source>
</evidence>
<dbReference type="SUPFAM" id="SSF75005">
    <property type="entry name" value="Arabinanase/levansucrase/invertase"/>
    <property type="match status" value="1"/>
</dbReference>
<sequence length="311" mass="36305">MLKAIVDKLFRLEEWQIGVVRDSHFTDADFYQKVRWYNFAGYSFEADPFLFELDGLPYLAFEVYSYFVGQGKLKCFDLAGKEYDFFSDINAQNGHVSFPYMFEYQGELYLIPETSDQKVIKLYRFEPENQKFIYVRDLLSGHEYVDSVLYPNQDGCYLFTSSNEASTKQRLFRADELTSTFFEHPQSPIADSPQSGRNGGAILQHNSQLFRVAQTSEGSVYGRSILLMRIESLSRDEYREREWQELTPSAPFPDGLHTLNQCNGTWVIDAKRYSYAPTNIIIKLAHKLVPFFRPSTRYPLRYAQRKLPDDI</sequence>
<dbReference type="eggNOG" id="COG0223">
    <property type="taxonomic scope" value="Bacteria"/>
</dbReference>
<dbReference type="InterPro" id="IPR056442">
    <property type="entry name" value="GINT1_N"/>
</dbReference>
<organism evidence="2 3">
    <name type="scientific">Vibrio proteolyticus NBRC 13287</name>
    <dbReference type="NCBI Taxonomy" id="1219065"/>
    <lineage>
        <taxon>Bacteria</taxon>
        <taxon>Pseudomonadati</taxon>
        <taxon>Pseudomonadota</taxon>
        <taxon>Gammaproteobacteria</taxon>
        <taxon>Vibrionales</taxon>
        <taxon>Vibrionaceae</taxon>
        <taxon>Vibrio</taxon>
    </lineage>
</organism>